<comment type="caution">
    <text evidence="4">The sequence shown here is derived from an EMBL/GenBank/DDBJ whole genome shotgun (WGS) entry which is preliminary data.</text>
</comment>
<evidence type="ECO:0000256" key="1">
    <source>
        <dbReference type="ARBA" id="ARBA00022679"/>
    </source>
</evidence>
<evidence type="ECO:0000313" key="4">
    <source>
        <dbReference type="EMBL" id="TDT33168.1"/>
    </source>
</evidence>
<dbReference type="RefSeq" id="WP_208292745.1">
    <property type="nucleotide sequence ID" value="NZ_SOAW01000001.1"/>
</dbReference>
<dbReference type="InterPro" id="IPR002123">
    <property type="entry name" value="Plipid/glycerol_acylTrfase"/>
</dbReference>
<gene>
    <name evidence="4" type="ORF">CLV29_0773</name>
</gene>
<evidence type="ECO:0000256" key="2">
    <source>
        <dbReference type="ARBA" id="ARBA00023315"/>
    </source>
</evidence>
<keyword evidence="5" id="KW-1185">Reference proteome</keyword>
<dbReference type="EMBL" id="SOAW01000001">
    <property type="protein sequence ID" value="TDT33168.1"/>
    <property type="molecule type" value="Genomic_DNA"/>
</dbReference>
<dbReference type="PANTHER" id="PTHR10434:SF55">
    <property type="entry name" value="POSSIBLE ACYLTRANSFERASE"/>
    <property type="match status" value="1"/>
</dbReference>
<proteinExistence type="predicted"/>
<keyword evidence="2 4" id="KW-0012">Acyltransferase</keyword>
<evidence type="ECO:0000259" key="3">
    <source>
        <dbReference type="SMART" id="SM00563"/>
    </source>
</evidence>
<dbReference type="Pfam" id="PF01553">
    <property type="entry name" value="Acyltransferase"/>
    <property type="match status" value="1"/>
</dbReference>
<name>A0A4V3ENB8_9ACTN</name>
<dbReference type="Proteomes" id="UP000295371">
    <property type="component" value="Unassembled WGS sequence"/>
</dbReference>
<organism evidence="4 5">
    <name type="scientific">Naumannella halotolerans</name>
    <dbReference type="NCBI Taxonomy" id="993414"/>
    <lineage>
        <taxon>Bacteria</taxon>
        <taxon>Bacillati</taxon>
        <taxon>Actinomycetota</taxon>
        <taxon>Actinomycetes</taxon>
        <taxon>Propionibacteriales</taxon>
        <taxon>Propionibacteriaceae</taxon>
        <taxon>Naumannella</taxon>
    </lineage>
</organism>
<evidence type="ECO:0000313" key="5">
    <source>
        <dbReference type="Proteomes" id="UP000295371"/>
    </source>
</evidence>
<dbReference type="AlphaFoldDB" id="A0A4V3ENB8"/>
<feature type="domain" description="Phospholipid/glycerol acyltransferase" evidence="3">
    <location>
        <begin position="59"/>
        <end position="177"/>
    </location>
</feature>
<reference evidence="4 5" key="1">
    <citation type="submission" date="2019-03" db="EMBL/GenBank/DDBJ databases">
        <title>Genomic Encyclopedia of Archaeal and Bacterial Type Strains, Phase II (KMG-II): from individual species to whole genera.</title>
        <authorList>
            <person name="Goeker M."/>
        </authorList>
    </citation>
    <scope>NUCLEOTIDE SEQUENCE [LARGE SCALE GENOMIC DNA]</scope>
    <source>
        <strain evidence="4 5">DSM 24323</strain>
    </source>
</reference>
<sequence>MSEPRLAVADPAALPIRAVNSEPAEVGLRVTVTALAAIMRRITRRDWRDRKKVPRTGPAIFVVNHISNIDPLVYGHYIAWAGRWPRFLAKASIFRTPVVGWVARACGQIKVDRDRADGGGAMAEAAAALAAGGSVSIYPEGTITFDPDGWPMNGRTGAARLALETGAPLIPVAQWGAQDILGGKKLTFPRFFPPRTVHVITGDPVDIDDLRGEPPTAGTLLLITDRIMDSLTALVGDLRQELPPRGRWDPRLRRRVVRRHREER</sequence>
<dbReference type="PANTHER" id="PTHR10434">
    <property type="entry name" value="1-ACYL-SN-GLYCEROL-3-PHOSPHATE ACYLTRANSFERASE"/>
    <property type="match status" value="1"/>
</dbReference>
<dbReference type="GO" id="GO:0003841">
    <property type="term" value="F:1-acylglycerol-3-phosphate O-acyltransferase activity"/>
    <property type="evidence" value="ECO:0007669"/>
    <property type="project" value="TreeGrafter"/>
</dbReference>
<protein>
    <submittedName>
        <fullName evidence="4">1-acyl-sn-glycerol-3-phosphate acyltransferase</fullName>
    </submittedName>
</protein>
<dbReference type="SMART" id="SM00563">
    <property type="entry name" value="PlsC"/>
    <property type="match status" value="1"/>
</dbReference>
<accession>A0A4V3ENB8</accession>
<dbReference type="GO" id="GO:0005886">
    <property type="term" value="C:plasma membrane"/>
    <property type="evidence" value="ECO:0007669"/>
    <property type="project" value="TreeGrafter"/>
</dbReference>
<dbReference type="CDD" id="cd07989">
    <property type="entry name" value="LPLAT_AGPAT-like"/>
    <property type="match status" value="1"/>
</dbReference>
<dbReference type="GO" id="GO:0006654">
    <property type="term" value="P:phosphatidic acid biosynthetic process"/>
    <property type="evidence" value="ECO:0007669"/>
    <property type="project" value="TreeGrafter"/>
</dbReference>
<keyword evidence="1 4" id="KW-0808">Transferase</keyword>
<dbReference type="SUPFAM" id="SSF69593">
    <property type="entry name" value="Glycerol-3-phosphate (1)-acyltransferase"/>
    <property type="match status" value="1"/>
</dbReference>